<proteinExistence type="inferred from homology"/>
<dbReference type="GO" id="GO:0004709">
    <property type="term" value="F:MAP kinase kinase kinase activity"/>
    <property type="evidence" value="ECO:0007669"/>
    <property type="project" value="TreeGrafter"/>
</dbReference>
<comment type="similarity">
    <text evidence="1">Belongs to the protein kinase superfamily. STE Ser/Thr protein kinase family. MAP kinase kinase kinase subfamily.</text>
</comment>
<dbReference type="PROSITE" id="PS00107">
    <property type="entry name" value="PROTEIN_KINASE_ATP"/>
    <property type="match status" value="1"/>
</dbReference>
<keyword evidence="5" id="KW-0418">Kinase</keyword>
<dbReference type="SMART" id="SM00220">
    <property type="entry name" value="S_TKc"/>
    <property type="match status" value="1"/>
</dbReference>
<keyword evidence="3" id="KW-0808">Transferase</keyword>
<feature type="domain" description="Protein kinase" evidence="9">
    <location>
        <begin position="26"/>
        <end position="277"/>
    </location>
</feature>
<keyword evidence="6 7" id="KW-0067">ATP-binding</keyword>
<evidence type="ECO:0000256" key="2">
    <source>
        <dbReference type="ARBA" id="ARBA00022527"/>
    </source>
</evidence>
<dbReference type="GO" id="GO:0006950">
    <property type="term" value="P:response to stress"/>
    <property type="evidence" value="ECO:0007669"/>
    <property type="project" value="UniProtKB-ARBA"/>
</dbReference>
<dbReference type="GO" id="GO:0019899">
    <property type="term" value="F:enzyme binding"/>
    <property type="evidence" value="ECO:0007669"/>
    <property type="project" value="UniProtKB-ARBA"/>
</dbReference>
<dbReference type="OrthoDB" id="6414404at2759"/>
<dbReference type="InterPro" id="IPR017441">
    <property type="entry name" value="Protein_kinase_ATP_BS"/>
</dbReference>
<dbReference type="EMBL" id="OC915865">
    <property type="protein sequence ID" value="CAD7642269.1"/>
    <property type="molecule type" value="Genomic_DNA"/>
</dbReference>
<keyword evidence="2 8" id="KW-0723">Serine/threonine-protein kinase</keyword>
<dbReference type="PRINTS" id="PR00109">
    <property type="entry name" value="TYRKINASE"/>
</dbReference>
<evidence type="ECO:0000256" key="6">
    <source>
        <dbReference type="ARBA" id="ARBA00022840"/>
    </source>
</evidence>
<evidence type="ECO:0000313" key="10">
    <source>
        <dbReference type="EMBL" id="CAD7642269.1"/>
    </source>
</evidence>
<dbReference type="AlphaFoldDB" id="A0A7R9LIS6"/>
<evidence type="ECO:0000256" key="5">
    <source>
        <dbReference type="ARBA" id="ARBA00022777"/>
    </source>
</evidence>
<dbReference type="GO" id="GO:0043123">
    <property type="term" value="P:positive regulation of canonical NF-kappaB signal transduction"/>
    <property type="evidence" value="ECO:0007669"/>
    <property type="project" value="TreeGrafter"/>
</dbReference>
<dbReference type="GO" id="GO:0005524">
    <property type="term" value="F:ATP binding"/>
    <property type="evidence" value="ECO:0007669"/>
    <property type="project" value="UniProtKB-UniRule"/>
</dbReference>
<dbReference type="InterPro" id="IPR001245">
    <property type="entry name" value="Ser-Thr/Tyr_kinase_cat_dom"/>
</dbReference>
<protein>
    <recommendedName>
        <fullName evidence="9">Protein kinase domain-containing protein</fullName>
    </recommendedName>
</protein>
<dbReference type="PROSITE" id="PS50011">
    <property type="entry name" value="PROTEIN_KINASE_DOM"/>
    <property type="match status" value="1"/>
</dbReference>
<evidence type="ECO:0000313" key="11">
    <source>
        <dbReference type="Proteomes" id="UP000728032"/>
    </source>
</evidence>
<evidence type="ECO:0000256" key="4">
    <source>
        <dbReference type="ARBA" id="ARBA00022741"/>
    </source>
</evidence>
<evidence type="ECO:0000256" key="7">
    <source>
        <dbReference type="PROSITE-ProRule" id="PRU10141"/>
    </source>
</evidence>
<dbReference type="InterPro" id="IPR000719">
    <property type="entry name" value="Prot_kinase_dom"/>
</dbReference>
<dbReference type="PROSITE" id="PS00108">
    <property type="entry name" value="PROTEIN_KINASE_ST"/>
    <property type="match status" value="1"/>
</dbReference>
<keyword evidence="4 7" id="KW-0547">Nucleotide-binding</keyword>
<dbReference type="Proteomes" id="UP000728032">
    <property type="component" value="Unassembled WGS sequence"/>
</dbReference>
<dbReference type="PIRSF" id="PIRSF000654">
    <property type="entry name" value="Integrin-linked_kinase"/>
    <property type="match status" value="1"/>
</dbReference>
<organism evidence="10">
    <name type="scientific">Oppiella nova</name>
    <dbReference type="NCBI Taxonomy" id="334625"/>
    <lineage>
        <taxon>Eukaryota</taxon>
        <taxon>Metazoa</taxon>
        <taxon>Ecdysozoa</taxon>
        <taxon>Arthropoda</taxon>
        <taxon>Chelicerata</taxon>
        <taxon>Arachnida</taxon>
        <taxon>Acari</taxon>
        <taxon>Acariformes</taxon>
        <taxon>Sarcoptiformes</taxon>
        <taxon>Oribatida</taxon>
        <taxon>Brachypylina</taxon>
        <taxon>Oppioidea</taxon>
        <taxon>Oppiidae</taxon>
        <taxon>Oppiella</taxon>
    </lineage>
</organism>
<dbReference type="PANTHER" id="PTHR46716:SF1">
    <property type="entry name" value="MITOGEN-ACTIVATED PROTEIN KINASE KINASE KINASE 7"/>
    <property type="match status" value="1"/>
</dbReference>
<dbReference type="GO" id="GO:0006955">
    <property type="term" value="P:immune response"/>
    <property type="evidence" value="ECO:0007669"/>
    <property type="project" value="TreeGrafter"/>
</dbReference>
<dbReference type="Gene3D" id="3.30.200.20">
    <property type="entry name" value="Phosphorylase Kinase, domain 1"/>
    <property type="match status" value="1"/>
</dbReference>
<dbReference type="EMBL" id="CAJPVJ010001040">
    <property type="protein sequence ID" value="CAG2163944.1"/>
    <property type="molecule type" value="Genomic_DNA"/>
</dbReference>
<accession>A0A7R9LIS6</accession>
<reference evidence="10" key="1">
    <citation type="submission" date="2020-11" db="EMBL/GenBank/DDBJ databases">
        <authorList>
            <person name="Tran Van P."/>
        </authorList>
    </citation>
    <scope>NUCLEOTIDE SEQUENCE</scope>
</reference>
<evidence type="ECO:0000259" key="9">
    <source>
        <dbReference type="PROSITE" id="PS50011"/>
    </source>
</evidence>
<dbReference type="PANTHER" id="PTHR46716">
    <property type="entry name" value="MITOGEN-ACTIVATED PROTEIN KINASE KINASE KINASE 7"/>
    <property type="match status" value="1"/>
</dbReference>
<evidence type="ECO:0000256" key="3">
    <source>
        <dbReference type="ARBA" id="ARBA00022679"/>
    </source>
</evidence>
<evidence type="ECO:0000256" key="8">
    <source>
        <dbReference type="RuleBase" id="RU000304"/>
    </source>
</evidence>
<feature type="binding site" evidence="7">
    <location>
        <position position="53"/>
    </location>
    <ligand>
        <name>ATP</name>
        <dbReference type="ChEBI" id="CHEBI:30616"/>
    </ligand>
</feature>
<dbReference type="Pfam" id="PF07714">
    <property type="entry name" value="PK_Tyr_Ser-Thr"/>
    <property type="match status" value="1"/>
</dbReference>
<evidence type="ECO:0000256" key="1">
    <source>
        <dbReference type="ARBA" id="ARBA00006529"/>
    </source>
</evidence>
<dbReference type="InterPro" id="IPR008271">
    <property type="entry name" value="Ser/Thr_kinase_AS"/>
</dbReference>
<dbReference type="GO" id="GO:0007254">
    <property type="term" value="P:JNK cascade"/>
    <property type="evidence" value="ECO:0007669"/>
    <property type="project" value="TreeGrafter"/>
</dbReference>
<name>A0A7R9LIS6_9ACAR</name>
<keyword evidence="11" id="KW-1185">Reference proteome</keyword>
<dbReference type="SUPFAM" id="SSF56112">
    <property type="entry name" value="Protein kinase-like (PK-like)"/>
    <property type="match status" value="1"/>
</dbReference>
<dbReference type="Gene3D" id="1.10.510.10">
    <property type="entry name" value="Transferase(Phosphotransferase) domain 1"/>
    <property type="match status" value="1"/>
</dbReference>
<sequence>MSQSSKQSSVAPVSEMSTHWINPLEITLEEVVGHGSYGVVRRGLWRGHEVAIKEIKRNDKEAFETELKQLSRVSTHPNIISLFGAVRDKETVSLVMEFAKGGSLYKVLHSEPPVLYSLSEAISWVHQCASGVAYLHSMRPKAMIHRDLKSQNLLLVNGRAVKICDFGTACDIRTIMTNNKGSSRWMAPEVFEGKKYTEKCDVYSWVIILWEVLARRIPFDWLENVDLVILLAAHRGKRPPLLHNCPQVIENIMTKCWSKDPAVRPSMAEVVGLIGMVAQEINDANV</sequence>
<gene>
    <name evidence="10" type="ORF">ONB1V03_LOCUS3505</name>
</gene>
<dbReference type="InterPro" id="IPR011009">
    <property type="entry name" value="Kinase-like_dom_sf"/>
</dbReference>